<feature type="transmembrane region" description="Helical" evidence="2">
    <location>
        <begin position="20"/>
        <end position="38"/>
    </location>
</feature>
<dbReference type="EMBL" id="BNAR01000006">
    <property type="protein sequence ID" value="GHH43964.1"/>
    <property type="molecule type" value="Genomic_DNA"/>
</dbReference>
<reference evidence="4" key="1">
    <citation type="journal article" date="2019" name="Int. J. Syst. Evol. Microbiol.">
        <title>The Global Catalogue of Microorganisms (GCM) 10K type strain sequencing project: providing services to taxonomists for standard genome sequencing and annotation.</title>
        <authorList>
            <consortium name="The Broad Institute Genomics Platform"/>
            <consortium name="The Broad Institute Genome Sequencing Center for Infectious Disease"/>
            <person name="Wu L."/>
            <person name="Ma J."/>
        </authorList>
    </citation>
    <scope>NUCLEOTIDE SEQUENCE [LARGE SCALE GENOMIC DNA]</scope>
    <source>
        <strain evidence="4">CGMCC 4.7367</strain>
    </source>
</reference>
<accession>A0ABQ3MFH9</accession>
<gene>
    <name evidence="3" type="ORF">GCM10017774_42560</name>
</gene>
<comment type="caution">
    <text evidence="3">The sequence shown here is derived from an EMBL/GenBank/DDBJ whole genome shotgun (WGS) entry which is preliminary data.</text>
</comment>
<evidence type="ECO:0000256" key="1">
    <source>
        <dbReference type="SAM" id="MobiDB-lite"/>
    </source>
</evidence>
<proteinExistence type="predicted"/>
<feature type="compositionally biased region" description="Polar residues" evidence="1">
    <location>
        <begin position="63"/>
        <end position="74"/>
    </location>
</feature>
<keyword evidence="4" id="KW-1185">Reference proteome</keyword>
<keyword evidence="2" id="KW-0472">Membrane</keyword>
<evidence type="ECO:0000256" key="2">
    <source>
        <dbReference type="SAM" id="Phobius"/>
    </source>
</evidence>
<protein>
    <submittedName>
        <fullName evidence="3">Uncharacterized protein</fullName>
    </submittedName>
</protein>
<feature type="region of interest" description="Disordered" evidence="1">
    <location>
        <begin position="50"/>
        <end position="74"/>
    </location>
</feature>
<keyword evidence="2" id="KW-0812">Transmembrane</keyword>
<sequence length="85" mass="9487">MREAAEFALETADPSSLPQIVTAIALWFAAHLVGKQALRKLQQQKKIDEVHDETKREEVVGDDQTQAQVHSCSVDQCERGACDHE</sequence>
<organism evidence="3 4">
    <name type="scientific">Lentzea cavernae</name>
    <dbReference type="NCBI Taxonomy" id="2020703"/>
    <lineage>
        <taxon>Bacteria</taxon>
        <taxon>Bacillati</taxon>
        <taxon>Actinomycetota</taxon>
        <taxon>Actinomycetes</taxon>
        <taxon>Pseudonocardiales</taxon>
        <taxon>Pseudonocardiaceae</taxon>
        <taxon>Lentzea</taxon>
    </lineage>
</organism>
<keyword evidence="2" id="KW-1133">Transmembrane helix</keyword>
<evidence type="ECO:0000313" key="4">
    <source>
        <dbReference type="Proteomes" id="UP000605568"/>
    </source>
</evidence>
<evidence type="ECO:0000313" key="3">
    <source>
        <dbReference type="EMBL" id="GHH43964.1"/>
    </source>
</evidence>
<feature type="compositionally biased region" description="Basic and acidic residues" evidence="1">
    <location>
        <begin position="50"/>
        <end position="59"/>
    </location>
</feature>
<dbReference type="Proteomes" id="UP000605568">
    <property type="component" value="Unassembled WGS sequence"/>
</dbReference>
<name>A0ABQ3MFH9_9PSEU</name>